<dbReference type="Proteomes" id="UP001189429">
    <property type="component" value="Unassembled WGS sequence"/>
</dbReference>
<name>A0ABN9VW24_9DINO</name>
<evidence type="ECO:0000313" key="2">
    <source>
        <dbReference type="EMBL" id="CAK0877359.1"/>
    </source>
</evidence>
<proteinExistence type="predicted"/>
<dbReference type="EMBL" id="CAUYUJ010017727">
    <property type="protein sequence ID" value="CAK0877359.1"/>
    <property type="molecule type" value="Genomic_DNA"/>
</dbReference>
<feature type="compositionally biased region" description="Basic residues" evidence="1">
    <location>
        <begin position="467"/>
        <end position="484"/>
    </location>
</feature>
<gene>
    <name evidence="2" type="ORF">PCOR1329_LOCUS61445</name>
</gene>
<organism evidence="2 3">
    <name type="scientific">Prorocentrum cordatum</name>
    <dbReference type="NCBI Taxonomy" id="2364126"/>
    <lineage>
        <taxon>Eukaryota</taxon>
        <taxon>Sar</taxon>
        <taxon>Alveolata</taxon>
        <taxon>Dinophyceae</taxon>
        <taxon>Prorocentrales</taxon>
        <taxon>Prorocentraceae</taxon>
        <taxon>Prorocentrum</taxon>
    </lineage>
</organism>
<sequence length="1330" mass="145171">MHTLTKNCGMEFITKKNRWITPTELFLLHAFPVRPELADPQGMAFVATSLAVRRADRRRNAMLDQELLYAPDIPIERRFPNTAGVVRLQKLRTCYEVKQMSCSTAWFGSAGQENFVRHKDNDREQSHTLRHAVHSIKKYGVVEENRGSAFSQLSHGDTLPHNMITFAHYAKGFYIAKQQFPDNPNVKCTERNGLHVIAFSSRMPKECVAWIRDFSNQFVTGGVSFVETIDWVRIVDAQWLAHADANKIHKVVGAKGKDSLRSKTWEWINSNHKDLVPPKGEIIPTMGVFENAKALISKLDELGWEQKWRAHMFAITCFNDGRVKTSSVISTLNNWLLFISKKQVKDVLSEENLEIFAFQAFAFMVPTTSQKEEEDISAGMGDDAPDPIRERSGVLDEMGIVDVALRSDGTRPPWIFFTQGRADQPAMFNLALTDISQSKVYVAAIADLKKCRELGISLAQAPDVSKQKKRGTGGKAKPNAKRRKQAEVPGEGDAASPPVAPPATDGDAQPATGAGESPTPASSELPRLQHMKPIQFVDAVSLVDSLVSSDFALSRPITWLEDLQLVVDSSIEAATVGWPTEDRSSTCRPLKEYAFSIALEFLFKEQVTMGRKLIKGWSSLRVELKRVIVEAARKCAEKSIRSRPGITKDSIAAALKTRESARREAESDLSENAKMVVTMADDEDERFSNFKKFCAANNSRVPVAYQPAVQSLGQNFINQLMSTTGADSFQPTASLKDVVTVLWPLMQECISEHWLSMCKTIGQEMAHVGRDIPSNVLEVFPDVDVTNELLSRRSAYTLHSLTGLFLRAGATKELIITLTDERKDPLDTRALQLLSGKLQELMVSGVLGGKPAVAREIAIMDGRLIGVAPGVWVAVWSTLIQKISRQLTAGTKHLLEDTTRVALTLNGVGASEDPAGAQRELDADDDGETELGGFAEDSSAAKEGEKDISVKKEPVSADHPAPGGPPGAAAGSEQQQEAPQTGAPSKAPPEGPTPSAQDNDTPVLGPDGSQMVELGLLKNIFSYVDTEALSAATPAIAGETARMAFMTKHSQKDAVFKIPQKELTTAYVHQLCLFLELEMVIMAGSEPEAGDKVRVASGPQTESLLFTREAMNDKPMYFAGPVRTTRGTDSSFHICTISGVDENNRETGMQIPLYMVKSPEYSTLTSSCPIPAWLVAVCGEGESPSMQPVFTTFILELPYNLEINSTKEIKVAFPGLAPIPDLQQGPDKPGAVRTLTRDMIPGELPDGVARGKGKGKGKGKGRGRGRDATASSMNEHPVLQDLLAFVGAKAALTHAQAAAGPAGAPPDAPAEHQEIATEKDRNKLSKHLMR</sequence>
<protein>
    <submittedName>
        <fullName evidence="2">Uncharacterized protein</fullName>
    </submittedName>
</protein>
<feature type="compositionally biased region" description="Basic and acidic residues" evidence="1">
    <location>
        <begin position="939"/>
        <end position="956"/>
    </location>
</feature>
<reference evidence="2" key="1">
    <citation type="submission" date="2023-10" db="EMBL/GenBank/DDBJ databases">
        <authorList>
            <person name="Chen Y."/>
            <person name="Shah S."/>
            <person name="Dougan E. K."/>
            <person name="Thang M."/>
            <person name="Chan C."/>
        </authorList>
    </citation>
    <scope>NUCLEOTIDE SEQUENCE [LARGE SCALE GENOMIC DNA]</scope>
</reference>
<feature type="region of interest" description="Disordered" evidence="1">
    <location>
        <begin position="1295"/>
        <end position="1330"/>
    </location>
</feature>
<feature type="compositionally biased region" description="Polar residues" evidence="1">
    <location>
        <begin position="972"/>
        <end position="983"/>
    </location>
</feature>
<comment type="caution">
    <text evidence="2">The sequence shown here is derived from an EMBL/GenBank/DDBJ whole genome shotgun (WGS) entry which is preliminary data.</text>
</comment>
<feature type="region of interest" description="Disordered" evidence="1">
    <location>
        <begin position="1238"/>
        <end position="1274"/>
    </location>
</feature>
<evidence type="ECO:0000256" key="1">
    <source>
        <dbReference type="SAM" id="MobiDB-lite"/>
    </source>
</evidence>
<feature type="compositionally biased region" description="Basic residues" evidence="1">
    <location>
        <begin position="1251"/>
        <end position="1263"/>
    </location>
</feature>
<evidence type="ECO:0000313" key="3">
    <source>
        <dbReference type="Proteomes" id="UP001189429"/>
    </source>
</evidence>
<feature type="region of interest" description="Disordered" evidence="1">
    <location>
        <begin position="906"/>
        <end position="1009"/>
    </location>
</feature>
<accession>A0ABN9VW24</accession>
<feature type="region of interest" description="Disordered" evidence="1">
    <location>
        <begin position="462"/>
        <end position="527"/>
    </location>
</feature>
<keyword evidence="3" id="KW-1185">Reference proteome</keyword>
<feature type="compositionally biased region" description="Basic and acidic residues" evidence="1">
    <location>
        <begin position="1309"/>
        <end position="1323"/>
    </location>
</feature>